<dbReference type="Pfam" id="PF02518">
    <property type="entry name" value="HATPase_c"/>
    <property type="match status" value="1"/>
</dbReference>
<dbReference type="STRING" id="390241.SAMN04488023_1416"/>
<dbReference type="InterPro" id="IPR036890">
    <property type="entry name" value="HATPase_C_sf"/>
</dbReference>
<dbReference type="InterPro" id="IPR003661">
    <property type="entry name" value="HisK_dim/P_dom"/>
</dbReference>
<dbReference type="Pfam" id="PF00512">
    <property type="entry name" value="HisKA"/>
    <property type="match status" value="1"/>
</dbReference>
<dbReference type="SMART" id="SM00388">
    <property type="entry name" value="HisKA"/>
    <property type="match status" value="1"/>
</dbReference>
<dbReference type="InterPro" id="IPR004358">
    <property type="entry name" value="Sig_transdc_His_kin-like_C"/>
</dbReference>
<dbReference type="SMART" id="SM00387">
    <property type="entry name" value="HATPase_c"/>
    <property type="match status" value="1"/>
</dbReference>
<dbReference type="CDD" id="cd00082">
    <property type="entry name" value="HisKA"/>
    <property type="match status" value="1"/>
</dbReference>
<accession>A0A1H9VCU7</accession>
<dbReference type="InterPro" id="IPR005467">
    <property type="entry name" value="His_kinase_dom"/>
</dbReference>
<dbReference type="Gene3D" id="1.10.287.130">
    <property type="match status" value="1"/>
</dbReference>
<dbReference type="SUPFAM" id="SSF55874">
    <property type="entry name" value="ATPase domain of HSP90 chaperone/DNA topoisomerase II/histidine kinase"/>
    <property type="match status" value="1"/>
</dbReference>
<keyword evidence="10" id="KW-1185">Reference proteome</keyword>
<keyword evidence="3" id="KW-0597">Phosphoprotein</keyword>
<dbReference type="Gene3D" id="3.30.565.10">
    <property type="entry name" value="Histidine kinase-like ATPase, C-terminal domain"/>
    <property type="match status" value="1"/>
</dbReference>
<dbReference type="EC" id="2.7.13.3" evidence="2"/>
<feature type="domain" description="Histidine kinase" evidence="7">
    <location>
        <begin position="153"/>
        <end position="369"/>
    </location>
</feature>
<feature type="domain" description="PAC" evidence="8">
    <location>
        <begin position="98"/>
        <end position="149"/>
    </location>
</feature>
<dbReference type="FunFam" id="3.30.565.10:FF:000006">
    <property type="entry name" value="Sensor histidine kinase WalK"/>
    <property type="match status" value="1"/>
</dbReference>
<dbReference type="GO" id="GO:0004721">
    <property type="term" value="F:phosphoprotein phosphatase activity"/>
    <property type="evidence" value="ECO:0007669"/>
    <property type="project" value="TreeGrafter"/>
</dbReference>
<name>A0A1H9VCU7_9SPHI</name>
<dbReference type="PANTHER" id="PTHR45453:SF1">
    <property type="entry name" value="PHOSPHATE REGULON SENSOR PROTEIN PHOR"/>
    <property type="match status" value="1"/>
</dbReference>
<dbReference type="PROSITE" id="PS50113">
    <property type="entry name" value="PAC"/>
    <property type="match status" value="1"/>
</dbReference>
<keyword evidence="4" id="KW-0808">Transferase</keyword>
<keyword evidence="5 9" id="KW-0418">Kinase</keyword>
<dbReference type="GO" id="GO:0000155">
    <property type="term" value="F:phosphorelay sensor kinase activity"/>
    <property type="evidence" value="ECO:0007669"/>
    <property type="project" value="InterPro"/>
</dbReference>
<dbReference type="PRINTS" id="PR00344">
    <property type="entry name" value="BCTRLSENSOR"/>
</dbReference>
<dbReference type="AlphaFoldDB" id="A0A1H9VCU7"/>
<dbReference type="EMBL" id="FOGG01000041">
    <property type="protein sequence ID" value="SES19274.1"/>
    <property type="molecule type" value="Genomic_DNA"/>
</dbReference>
<evidence type="ECO:0000256" key="4">
    <source>
        <dbReference type="ARBA" id="ARBA00022679"/>
    </source>
</evidence>
<evidence type="ECO:0000259" key="8">
    <source>
        <dbReference type="PROSITE" id="PS50113"/>
    </source>
</evidence>
<evidence type="ECO:0000259" key="7">
    <source>
        <dbReference type="PROSITE" id="PS50109"/>
    </source>
</evidence>
<evidence type="ECO:0000256" key="1">
    <source>
        <dbReference type="ARBA" id="ARBA00000085"/>
    </source>
</evidence>
<dbReference type="SUPFAM" id="SSF55785">
    <property type="entry name" value="PYP-like sensor domain (PAS domain)"/>
    <property type="match status" value="1"/>
</dbReference>
<proteinExistence type="predicted"/>
<evidence type="ECO:0000256" key="5">
    <source>
        <dbReference type="ARBA" id="ARBA00022777"/>
    </source>
</evidence>
<reference evidence="9 10" key="1">
    <citation type="submission" date="2016-10" db="EMBL/GenBank/DDBJ databases">
        <authorList>
            <person name="de Groot N.N."/>
        </authorList>
    </citation>
    <scope>NUCLEOTIDE SEQUENCE [LARGE SCALE GENOMIC DNA]</scope>
    <source>
        <strain evidence="9 10">DSM 18610</strain>
    </source>
</reference>
<dbReference type="GO" id="GO:0016036">
    <property type="term" value="P:cellular response to phosphate starvation"/>
    <property type="evidence" value="ECO:0007669"/>
    <property type="project" value="TreeGrafter"/>
</dbReference>
<evidence type="ECO:0000256" key="6">
    <source>
        <dbReference type="ARBA" id="ARBA00023012"/>
    </source>
</evidence>
<comment type="catalytic activity">
    <reaction evidence="1">
        <text>ATP + protein L-histidine = ADP + protein N-phospho-L-histidine.</text>
        <dbReference type="EC" id="2.7.13.3"/>
    </reaction>
</comment>
<protein>
    <recommendedName>
        <fullName evidence="2">histidine kinase</fullName>
        <ecNumber evidence="2">2.7.13.3</ecNumber>
    </recommendedName>
</protein>
<keyword evidence="6" id="KW-0902">Two-component regulatory system</keyword>
<evidence type="ECO:0000313" key="9">
    <source>
        <dbReference type="EMBL" id="SES19274.1"/>
    </source>
</evidence>
<dbReference type="InterPro" id="IPR000700">
    <property type="entry name" value="PAS-assoc_C"/>
</dbReference>
<dbReference type="InterPro" id="IPR036097">
    <property type="entry name" value="HisK_dim/P_sf"/>
</dbReference>
<evidence type="ECO:0000256" key="2">
    <source>
        <dbReference type="ARBA" id="ARBA00012438"/>
    </source>
</evidence>
<dbReference type="Proteomes" id="UP000199572">
    <property type="component" value="Unassembled WGS sequence"/>
</dbReference>
<evidence type="ECO:0000313" key="10">
    <source>
        <dbReference type="Proteomes" id="UP000199572"/>
    </source>
</evidence>
<dbReference type="InterPro" id="IPR035965">
    <property type="entry name" value="PAS-like_dom_sf"/>
</dbReference>
<dbReference type="GO" id="GO:0005886">
    <property type="term" value="C:plasma membrane"/>
    <property type="evidence" value="ECO:0007669"/>
    <property type="project" value="TreeGrafter"/>
</dbReference>
<dbReference type="PANTHER" id="PTHR45453">
    <property type="entry name" value="PHOSPHATE REGULON SENSOR PROTEIN PHOR"/>
    <property type="match status" value="1"/>
</dbReference>
<dbReference type="SUPFAM" id="SSF47384">
    <property type="entry name" value="Homodimeric domain of signal transducing histidine kinase"/>
    <property type="match status" value="1"/>
</dbReference>
<gene>
    <name evidence="9" type="ORF">SAMN04488023_1416</name>
</gene>
<dbReference type="Gene3D" id="3.30.450.20">
    <property type="entry name" value="PAS domain"/>
    <property type="match status" value="1"/>
</dbReference>
<sequence>MLFVEGGSPEIKKYETLQHEWPAHEEIDHVHDRLALAGVGFWSFYCCGNLLELCKVACRMTQLRNMEGLSALIKQLHPLNRKDFFLNITGLLKAEQAFEQEAHVVLPDGESRWFRLTGVLEQNKDGLHRVVGTMVDITAFKMAEIRKANLMAFMSHELKTPLSTMRLYVQSAAKFMNLKGEDFLKSQLSKADEQVWAMNKLIDNYLQLSMTAHTGLCIQSEWFDFSALVYETVSHYAEVDPDHVFKMELNGSIFINGDRDKITQVMNNFIGNAIKFSPRNCFIKVNCKKAKNGVEFSVMDQGDGIAQVDLQHLFTKHYRANNPRMGAVKGHGLGLYLSKEIIESHKGSVFCESELGIGSIFGFVIPHQAHN</sequence>
<evidence type="ECO:0000256" key="3">
    <source>
        <dbReference type="ARBA" id="ARBA00022553"/>
    </source>
</evidence>
<dbReference type="InterPro" id="IPR003594">
    <property type="entry name" value="HATPase_dom"/>
</dbReference>
<dbReference type="InterPro" id="IPR050351">
    <property type="entry name" value="BphY/WalK/GraS-like"/>
</dbReference>
<organism evidence="9 10">
    <name type="scientific">Pedobacter rhizosphaerae</name>
    <dbReference type="NCBI Taxonomy" id="390241"/>
    <lineage>
        <taxon>Bacteria</taxon>
        <taxon>Pseudomonadati</taxon>
        <taxon>Bacteroidota</taxon>
        <taxon>Sphingobacteriia</taxon>
        <taxon>Sphingobacteriales</taxon>
        <taxon>Sphingobacteriaceae</taxon>
        <taxon>Pedobacter</taxon>
    </lineage>
</organism>
<dbReference type="PROSITE" id="PS50109">
    <property type="entry name" value="HIS_KIN"/>
    <property type="match status" value="1"/>
</dbReference>